<comment type="similarity">
    <text evidence="3">Belongs to the SmpB family.</text>
</comment>
<dbReference type="Proteomes" id="UP000029917">
    <property type="component" value="Unassembled WGS sequence"/>
</dbReference>
<feature type="region of interest" description="Disordered" evidence="4">
    <location>
        <begin position="133"/>
        <end position="157"/>
    </location>
</feature>
<dbReference type="Pfam" id="PF01668">
    <property type="entry name" value="SmpB"/>
    <property type="match status" value="1"/>
</dbReference>
<evidence type="ECO:0000256" key="4">
    <source>
        <dbReference type="SAM" id="MobiDB-lite"/>
    </source>
</evidence>
<dbReference type="InterPro" id="IPR000037">
    <property type="entry name" value="SsrA-bd_prot"/>
</dbReference>
<dbReference type="RefSeq" id="WP_036721043.1">
    <property type="nucleotide sequence ID" value="NZ_CALUAY010000026.1"/>
</dbReference>
<feature type="compositionally biased region" description="Basic and acidic residues" evidence="4">
    <location>
        <begin position="137"/>
        <end position="157"/>
    </location>
</feature>
<dbReference type="GO" id="GO:0070929">
    <property type="term" value="P:trans-translation"/>
    <property type="evidence" value="ECO:0007669"/>
    <property type="project" value="UniProtKB-UniRule"/>
</dbReference>
<dbReference type="STRING" id="690417.IC63_13725"/>
<comment type="function">
    <text evidence="3">Required for rescue of stalled ribosomes mediated by trans-translation. Binds to transfer-messenger RNA (tmRNA), required for stable association of tmRNA with ribosomes. tmRNA and SmpB together mimic tRNA shape, replacing the anticodon stem-loop with SmpB. tmRNA is encoded by the ssrA gene; the 2 termini fold to resemble tRNA(Ala) and it encodes a 'tag peptide', a short internal open reading frame. During trans-translation Ala-aminoacylated tmRNA acts like a tRNA, entering the A-site of stalled ribosomes, displacing the stalled mRNA. The ribosome then switches to translate the ORF on the tmRNA; the nascent peptide is terminated with the 'tag peptide' encoded by the tmRNA and targeted for degradation. The ribosome is freed to recommence translation, which seems to be the essential function of trans-translation.</text>
</comment>
<accession>A0A099EY40</accession>
<dbReference type="PANTHER" id="PTHR30308">
    <property type="entry name" value="TMRNA-BINDING COMPONENT OF TRANS-TRANSLATION TAGGING COMPLEX"/>
    <property type="match status" value="1"/>
</dbReference>
<dbReference type="GO" id="GO:0003723">
    <property type="term" value="F:RNA binding"/>
    <property type="evidence" value="ECO:0007669"/>
    <property type="project" value="UniProtKB-UniRule"/>
</dbReference>
<evidence type="ECO:0000256" key="3">
    <source>
        <dbReference type="HAMAP-Rule" id="MF_00023"/>
    </source>
</evidence>
<dbReference type="GO" id="GO:0070930">
    <property type="term" value="P:trans-translation-dependent protein tagging"/>
    <property type="evidence" value="ECO:0007669"/>
    <property type="project" value="TreeGrafter"/>
</dbReference>
<name>A0A099EY40_9RHOB</name>
<proteinExistence type="inferred from homology"/>
<reference evidence="5 6" key="2">
    <citation type="submission" date="2014-10" db="EMBL/GenBank/DDBJ databases">
        <title>Paracoccus sanguinis sp. nov., isolated from clinical specimens of New York State patients.</title>
        <authorList>
            <person name="Mingle L.A."/>
            <person name="Cole J.A."/>
            <person name="Lapierre P."/>
            <person name="Musser K.A."/>
        </authorList>
    </citation>
    <scope>NUCLEOTIDE SEQUENCE [LARGE SCALE GENOMIC DNA]</scope>
    <source>
        <strain evidence="5 6">HAMBI 3106</strain>
    </source>
</reference>
<dbReference type="NCBIfam" id="TIGR00086">
    <property type="entry name" value="smpB"/>
    <property type="match status" value="1"/>
</dbReference>
<gene>
    <name evidence="3" type="primary">smpB</name>
    <name evidence="5" type="ORF">IC63_13725</name>
</gene>
<evidence type="ECO:0000313" key="6">
    <source>
        <dbReference type="Proteomes" id="UP000029917"/>
    </source>
</evidence>
<protein>
    <recommendedName>
        <fullName evidence="3">SsrA-binding protein</fullName>
    </recommendedName>
    <alternativeName>
        <fullName evidence="3">Small protein B</fullName>
    </alternativeName>
</protein>
<dbReference type="EMBL" id="JRKS01000056">
    <property type="protein sequence ID" value="KGJ03119.1"/>
    <property type="molecule type" value="Genomic_DNA"/>
</dbReference>
<dbReference type="OrthoDB" id="9805462at2"/>
<keyword evidence="6" id="KW-1185">Reference proteome</keyword>
<evidence type="ECO:0000313" key="5">
    <source>
        <dbReference type="EMBL" id="KGJ03119.1"/>
    </source>
</evidence>
<dbReference type="Gene3D" id="2.40.280.10">
    <property type="match status" value="1"/>
</dbReference>
<dbReference type="AlphaFoldDB" id="A0A099EY40"/>
<dbReference type="CDD" id="cd09294">
    <property type="entry name" value="SmpB"/>
    <property type="match status" value="1"/>
</dbReference>
<organism evidence="5 6">
    <name type="scientific">Paracoccus sphaerophysae</name>
    <dbReference type="NCBI Taxonomy" id="690417"/>
    <lineage>
        <taxon>Bacteria</taxon>
        <taxon>Pseudomonadati</taxon>
        <taxon>Pseudomonadota</taxon>
        <taxon>Alphaproteobacteria</taxon>
        <taxon>Rhodobacterales</taxon>
        <taxon>Paracoccaceae</taxon>
        <taxon>Paracoccus</taxon>
    </lineage>
</organism>
<keyword evidence="2 3" id="KW-0694">RNA-binding</keyword>
<dbReference type="InterPro" id="IPR023620">
    <property type="entry name" value="SmpB"/>
</dbReference>
<dbReference type="SUPFAM" id="SSF74982">
    <property type="entry name" value="Small protein B (SmpB)"/>
    <property type="match status" value="1"/>
</dbReference>
<reference evidence="5 6" key="1">
    <citation type="submission" date="2014-09" db="EMBL/GenBank/DDBJ databases">
        <authorList>
            <person name="McGinnis J.M."/>
            <person name="Wolfgang W.J."/>
        </authorList>
    </citation>
    <scope>NUCLEOTIDE SEQUENCE [LARGE SCALE GENOMIC DNA]</scope>
    <source>
        <strain evidence="5 6">HAMBI 3106</strain>
    </source>
</reference>
<dbReference type="NCBIfam" id="NF003843">
    <property type="entry name" value="PRK05422.1"/>
    <property type="match status" value="1"/>
</dbReference>
<dbReference type="PANTHER" id="PTHR30308:SF2">
    <property type="entry name" value="SSRA-BINDING PROTEIN"/>
    <property type="match status" value="1"/>
</dbReference>
<evidence type="ECO:0000256" key="1">
    <source>
        <dbReference type="ARBA" id="ARBA00022490"/>
    </source>
</evidence>
<evidence type="ECO:0000256" key="2">
    <source>
        <dbReference type="ARBA" id="ARBA00022884"/>
    </source>
</evidence>
<sequence>MAQAKSDPNYKVIAENRRARFDYFIESDIEVGIVLTGSEVKALRTGQSNIAESYASVENGELWLINGYISSYKQAGVFGHEERRHRKLLVSRKELARLWQAIGREGMTLVPLVMYFNHRGIVKLKLGVAKGKKNHDKRATEAKRDWGREKQRLLKQG</sequence>
<keyword evidence="1 3" id="KW-0963">Cytoplasm</keyword>
<dbReference type="GO" id="GO:0005829">
    <property type="term" value="C:cytosol"/>
    <property type="evidence" value="ECO:0007669"/>
    <property type="project" value="TreeGrafter"/>
</dbReference>
<comment type="subcellular location">
    <subcellularLocation>
        <location evidence="3">Cytoplasm</location>
    </subcellularLocation>
    <text evidence="3">The tmRNA-SmpB complex associates with stalled 70S ribosomes.</text>
</comment>
<dbReference type="HAMAP" id="MF_00023">
    <property type="entry name" value="SmpB"/>
    <property type="match status" value="1"/>
</dbReference>
<comment type="caution">
    <text evidence="5">The sequence shown here is derived from an EMBL/GenBank/DDBJ whole genome shotgun (WGS) entry which is preliminary data.</text>
</comment>